<dbReference type="AlphaFoldDB" id="A0A6J4M8I9"/>
<dbReference type="InterPro" id="IPR013149">
    <property type="entry name" value="ADH-like_C"/>
</dbReference>
<evidence type="ECO:0000256" key="1">
    <source>
        <dbReference type="ARBA" id="ARBA00022857"/>
    </source>
</evidence>
<keyword evidence="1" id="KW-0521">NADP</keyword>
<dbReference type="InterPro" id="IPR011032">
    <property type="entry name" value="GroES-like_sf"/>
</dbReference>
<dbReference type="InterPro" id="IPR036291">
    <property type="entry name" value="NAD(P)-bd_dom_sf"/>
</dbReference>
<accession>A0A6J4M8I9</accession>
<dbReference type="SUPFAM" id="SSF50129">
    <property type="entry name" value="GroES-like"/>
    <property type="match status" value="1"/>
</dbReference>
<dbReference type="Gene3D" id="3.90.180.10">
    <property type="entry name" value="Medium-chain alcohol dehydrogenases, catalytic domain"/>
    <property type="match status" value="1"/>
</dbReference>
<dbReference type="InterPro" id="IPR013154">
    <property type="entry name" value="ADH-like_N"/>
</dbReference>
<feature type="domain" description="Enoyl reductase (ER)" evidence="3">
    <location>
        <begin position="10"/>
        <end position="320"/>
    </location>
</feature>
<sequence length="322" mass="33630">MKAIRIHTPGGPDALRADDVARPVPQPGEAVVKVEAAGLNFIDVYQRSGLYPVPLPATLGQEAAGVVDAVAADVRDVRPGDRVAYTGVLGAYAEYAAVPAQRLVALPDGVSTRQGAAVMLQGLTAHYLATSTYPLEPGDRCLVHAAAGGVGLLLVQIAKLLGAFVIGTVSTAEKEALARGAGADEVIRYTEEDFVAAVRRITGGAGVHVVYDSVGRTTFARGLEALAPRGMMVLFGASSGPVAAFDPQLLNQRGSLFLTRPTLGHYTATRDELLARSDELLGWVASGALTVRAEHEFPLAEAARAHAELEGRRTTGKVLLVP</sequence>
<evidence type="ECO:0000256" key="2">
    <source>
        <dbReference type="ARBA" id="ARBA00023002"/>
    </source>
</evidence>
<evidence type="ECO:0000259" key="3">
    <source>
        <dbReference type="SMART" id="SM00829"/>
    </source>
</evidence>
<dbReference type="InterPro" id="IPR047618">
    <property type="entry name" value="QOR-like"/>
</dbReference>
<gene>
    <name evidence="4" type="ORF">AVDCRST_MAG11-3597</name>
</gene>
<dbReference type="Gene3D" id="3.40.50.720">
    <property type="entry name" value="NAD(P)-binding Rossmann-like Domain"/>
    <property type="match status" value="1"/>
</dbReference>
<dbReference type="GO" id="GO:0070402">
    <property type="term" value="F:NADPH binding"/>
    <property type="evidence" value="ECO:0007669"/>
    <property type="project" value="TreeGrafter"/>
</dbReference>
<dbReference type="SMART" id="SM00829">
    <property type="entry name" value="PKS_ER"/>
    <property type="match status" value="1"/>
</dbReference>
<dbReference type="FunFam" id="3.40.50.720:FF:000053">
    <property type="entry name" value="Quinone oxidoreductase 1"/>
    <property type="match status" value="1"/>
</dbReference>
<dbReference type="Pfam" id="PF08240">
    <property type="entry name" value="ADH_N"/>
    <property type="match status" value="1"/>
</dbReference>
<dbReference type="CDD" id="cd05286">
    <property type="entry name" value="QOR2"/>
    <property type="match status" value="1"/>
</dbReference>
<proteinExistence type="predicted"/>
<dbReference type="EC" id="1.6.5.5" evidence="4"/>
<reference evidence="4" key="1">
    <citation type="submission" date="2020-02" db="EMBL/GenBank/DDBJ databases">
        <authorList>
            <person name="Meier V. D."/>
        </authorList>
    </citation>
    <scope>NUCLEOTIDE SEQUENCE</scope>
    <source>
        <strain evidence="4">AVDCRST_MAG11</strain>
    </source>
</reference>
<keyword evidence="2 4" id="KW-0560">Oxidoreductase</keyword>
<dbReference type="PROSITE" id="PS01162">
    <property type="entry name" value="QOR_ZETA_CRYSTAL"/>
    <property type="match status" value="1"/>
</dbReference>
<dbReference type="GO" id="GO:0005829">
    <property type="term" value="C:cytosol"/>
    <property type="evidence" value="ECO:0007669"/>
    <property type="project" value="TreeGrafter"/>
</dbReference>
<dbReference type="InterPro" id="IPR020843">
    <property type="entry name" value="ER"/>
</dbReference>
<dbReference type="SUPFAM" id="SSF51735">
    <property type="entry name" value="NAD(P)-binding Rossmann-fold domains"/>
    <property type="match status" value="1"/>
</dbReference>
<dbReference type="InterPro" id="IPR002364">
    <property type="entry name" value="Quin_OxRdtase/zeta-crystal_CS"/>
</dbReference>
<dbReference type="GO" id="GO:0003960">
    <property type="term" value="F:quinone reductase (NADPH) activity"/>
    <property type="evidence" value="ECO:0007669"/>
    <property type="project" value="UniProtKB-EC"/>
</dbReference>
<protein>
    <submittedName>
        <fullName evidence="4">Quinone oxidoreductase</fullName>
        <ecNumber evidence="4">1.6.5.5</ecNumber>
    </submittedName>
</protein>
<organism evidence="4">
    <name type="scientific">uncultured Gemmatimonadaceae bacterium</name>
    <dbReference type="NCBI Taxonomy" id="246130"/>
    <lineage>
        <taxon>Bacteria</taxon>
        <taxon>Pseudomonadati</taxon>
        <taxon>Gemmatimonadota</taxon>
        <taxon>Gemmatimonadia</taxon>
        <taxon>Gemmatimonadales</taxon>
        <taxon>Gemmatimonadaceae</taxon>
        <taxon>environmental samples</taxon>
    </lineage>
</organism>
<evidence type="ECO:0000313" key="4">
    <source>
        <dbReference type="EMBL" id="CAA9352286.1"/>
    </source>
</evidence>
<dbReference type="Pfam" id="PF00107">
    <property type="entry name" value="ADH_zinc_N"/>
    <property type="match status" value="1"/>
</dbReference>
<dbReference type="PANTHER" id="PTHR48106">
    <property type="entry name" value="QUINONE OXIDOREDUCTASE PIG3-RELATED"/>
    <property type="match status" value="1"/>
</dbReference>
<dbReference type="GO" id="GO:0035925">
    <property type="term" value="F:mRNA 3'-UTR AU-rich region binding"/>
    <property type="evidence" value="ECO:0007669"/>
    <property type="project" value="TreeGrafter"/>
</dbReference>
<name>A0A6J4M8I9_9BACT</name>
<dbReference type="GO" id="GO:0008270">
    <property type="term" value="F:zinc ion binding"/>
    <property type="evidence" value="ECO:0007669"/>
    <property type="project" value="InterPro"/>
</dbReference>
<dbReference type="EMBL" id="CADCTU010000773">
    <property type="protein sequence ID" value="CAA9352286.1"/>
    <property type="molecule type" value="Genomic_DNA"/>
</dbReference>
<dbReference type="PANTHER" id="PTHR48106:SF13">
    <property type="entry name" value="QUINONE OXIDOREDUCTASE-RELATED"/>
    <property type="match status" value="1"/>
</dbReference>